<dbReference type="InterPro" id="IPR002885">
    <property type="entry name" value="PPR_rpt"/>
</dbReference>
<feature type="repeat" description="PPR" evidence="2">
    <location>
        <begin position="178"/>
        <end position="212"/>
    </location>
</feature>
<dbReference type="Pfam" id="PF20431">
    <property type="entry name" value="E_motif"/>
    <property type="match status" value="1"/>
</dbReference>
<dbReference type="GO" id="GO:0009451">
    <property type="term" value="P:RNA modification"/>
    <property type="evidence" value="ECO:0007669"/>
    <property type="project" value="InterPro"/>
</dbReference>
<accession>A0A3S3NE65</accession>
<evidence type="ECO:0000313" key="4">
    <source>
        <dbReference type="Proteomes" id="UP000283530"/>
    </source>
</evidence>
<dbReference type="FunFam" id="1.25.40.10:FF:000470">
    <property type="entry name" value="Pentatricopeptide repeat-containing protein At5g66520"/>
    <property type="match status" value="1"/>
</dbReference>
<gene>
    <name evidence="3" type="ORF">CKAN_01956100</name>
</gene>
<reference evidence="3 4" key="1">
    <citation type="journal article" date="2019" name="Nat. Plants">
        <title>Stout camphor tree genome fills gaps in understanding of flowering plant genome evolution.</title>
        <authorList>
            <person name="Chaw S.M."/>
            <person name="Liu Y.C."/>
            <person name="Wu Y.W."/>
            <person name="Wang H.Y."/>
            <person name="Lin C.I."/>
            <person name="Wu C.S."/>
            <person name="Ke H.M."/>
            <person name="Chang L.Y."/>
            <person name="Hsu C.Y."/>
            <person name="Yang H.T."/>
            <person name="Sudianto E."/>
            <person name="Hsu M.H."/>
            <person name="Wu K.P."/>
            <person name="Wang L.N."/>
            <person name="Leebens-Mack J.H."/>
            <person name="Tsai I.J."/>
        </authorList>
    </citation>
    <scope>NUCLEOTIDE SEQUENCE [LARGE SCALE GENOMIC DNA]</scope>
    <source>
        <strain evidence="4">cv. Chaw 1501</strain>
        <tissue evidence="3">Young leaves</tissue>
    </source>
</reference>
<dbReference type="Gene3D" id="1.25.40.10">
    <property type="entry name" value="Tetratricopeptide repeat domain"/>
    <property type="match status" value="4"/>
</dbReference>
<dbReference type="GO" id="GO:0003723">
    <property type="term" value="F:RNA binding"/>
    <property type="evidence" value="ECO:0007669"/>
    <property type="project" value="InterPro"/>
</dbReference>
<feature type="repeat" description="PPR" evidence="2">
    <location>
        <begin position="249"/>
        <end position="283"/>
    </location>
</feature>
<dbReference type="STRING" id="337451.A0A3S3NE65"/>
<keyword evidence="1" id="KW-0677">Repeat</keyword>
<keyword evidence="4" id="KW-1185">Reference proteome</keyword>
<dbReference type="PANTHER" id="PTHR47926:SF463">
    <property type="entry name" value="PENTATRICOPEPTIDE REPEAT-CONTAINING PROTEIN"/>
    <property type="match status" value="1"/>
</dbReference>
<proteinExistence type="predicted"/>
<dbReference type="FunFam" id="1.25.40.10:FF:000184">
    <property type="entry name" value="Pentatricopeptide repeat-containing protein, chloroplastic"/>
    <property type="match status" value="1"/>
</dbReference>
<dbReference type="Proteomes" id="UP000283530">
    <property type="component" value="Unassembled WGS sequence"/>
</dbReference>
<organism evidence="3 4">
    <name type="scientific">Cinnamomum micranthum f. kanehirae</name>
    <dbReference type="NCBI Taxonomy" id="337451"/>
    <lineage>
        <taxon>Eukaryota</taxon>
        <taxon>Viridiplantae</taxon>
        <taxon>Streptophyta</taxon>
        <taxon>Embryophyta</taxon>
        <taxon>Tracheophyta</taxon>
        <taxon>Spermatophyta</taxon>
        <taxon>Magnoliopsida</taxon>
        <taxon>Magnoliidae</taxon>
        <taxon>Laurales</taxon>
        <taxon>Lauraceae</taxon>
        <taxon>Cinnamomum</taxon>
    </lineage>
</organism>
<dbReference type="PANTHER" id="PTHR47926">
    <property type="entry name" value="PENTATRICOPEPTIDE REPEAT-CONTAINING PROTEIN"/>
    <property type="match status" value="1"/>
</dbReference>
<dbReference type="InterPro" id="IPR046960">
    <property type="entry name" value="PPR_At4g14850-like_plant"/>
</dbReference>
<protein>
    <submittedName>
        <fullName evidence="3">Pentatricopeptide repeat-containing protein</fullName>
    </submittedName>
</protein>
<dbReference type="FunFam" id="1.25.40.10:FF:000436">
    <property type="entry name" value="Pentatricopeptide repeat-containing protein At5g39350 family"/>
    <property type="match status" value="1"/>
</dbReference>
<dbReference type="Pfam" id="PF01535">
    <property type="entry name" value="PPR"/>
    <property type="match status" value="5"/>
</dbReference>
<dbReference type="EMBL" id="QPKB01000008">
    <property type="protein sequence ID" value="RWR90465.1"/>
    <property type="molecule type" value="Genomic_DNA"/>
</dbReference>
<feature type="repeat" description="PPR" evidence="2">
    <location>
        <begin position="78"/>
        <end position="112"/>
    </location>
</feature>
<feature type="repeat" description="PPR" evidence="2">
    <location>
        <begin position="381"/>
        <end position="415"/>
    </location>
</feature>
<name>A0A3S3NE65_9MAGN</name>
<dbReference type="PROSITE" id="PS51375">
    <property type="entry name" value="PPR"/>
    <property type="match status" value="4"/>
</dbReference>
<dbReference type="Pfam" id="PF13041">
    <property type="entry name" value="PPR_2"/>
    <property type="match status" value="2"/>
</dbReference>
<dbReference type="InterPro" id="IPR046848">
    <property type="entry name" value="E_motif"/>
</dbReference>
<sequence>MPASSTINKLTHIHNPYIPWWQKCRTMDHLKQLHSLFITTGLSQDLFSISKILHFCAISPFGDLGYSSLIFDRIETPNAFIWNTMIRGFSTSSQPEKSFIFFSKMRLNGVIPNKHSYPLLLKALSKSMGGNPNQIHAQAVKFGLDSDLFVQNASILAYANCGELGYARRVFDETCKSDLITWTAMIDGCVRNNRAREGLETFMEMRLRGVEIDKVTVVSVLCSVGMVGDVWFGRCIHGSYVECGRVGWDVYVGSALVDMYAKCGYCDDAKRVFDEMPYKNVVSWSALVSGYVQCSRFAEALLVFQDMLLEESQTNQRTLASILTACAQMGALDEGKWVHLYIDKNKLEMNSILGTALIDMYAKCGCIDEAFMVFHSLAQKDVYPWTAMINGLAMHGHSLRSLNLFSCMLENGVQPNAVTFIGVLCACTHGGLVDQGIMYFDCMSKVYGIEPNIEHYGCMIDLLGRAGHIQEALDLIKKMPMEPSAGVWGALVSACMIHKDFELGEHIGKHLIKLQPHHSGRYALLANIYSLSQKWEEAAHVRKLMKKKGVEKTPGCSWIELNGAVHEFIASDKSHIQFKDMYLILDLVTTQLRAVGYVPDIAPLFLEMDTG</sequence>
<evidence type="ECO:0000313" key="3">
    <source>
        <dbReference type="EMBL" id="RWR90465.1"/>
    </source>
</evidence>
<evidence type="ECO:0000256" key="2">
    <source>
        <dbReference type="PROSITE-ProRule" id="PRU00708"/>
    </source>
</evidence>
<evidence type="ECO:0000256" key="1">
    <source>
        <dbReference type="ARBA" id="ARBA00022737"/>
    </source>
</evidence>
<comment type="caution">
    <text evidence="3">The sequence shown here is derived from an EMBL/GenBank/DDBJ whole genome shotgun (WGS) entry which is preliminary data.</text>
</comment>
<dbReference type="AlphaFoldDB" id="A0A3S3NE65"/>
<dbReference type="NCBIfam" id="TIGR00756">
    <property type="entry name" value="PPR"/>
    <property type="match status" value="5"/>
</dbReference>
<dbReference type="OrthoDB" id="1928216at2759"/>
<dbReference type="InterPro" id="IPR011990">
    <property type="entry name" value="TPR-like_helical_dom_sf"/>
</dbReference>